<evidence type="ECO:0000256" key="7">
    <source>
        <dbReference type="HAMAP-Rule" id="MF_02065"/>
    </source>
</evidence>
<dbReference type="GO" id="GO:0008932">
    <property type="term" value="F:lytic endotransglycosylase activity"/>
    <property type="evidence" value="ECO:0007669"/>
    <property type="project" value="UniProtKB-UniRule"/>
</dbReference>
<dbReference type="GO" id="GO:0005886">
    <property type="term" value="C:plasma membrane"/>
    <property type="evidence" value="ECO:0007669"/>
    <property type="project" value="UniProtKB-SubCell"/>
</dbReference>
<organism evidence="9 10">
    <name type="scientific">Diaphorobacter ruginosibacter</name>
    <dbReference type="NCBI Taxonomy" id="1715720"/>
    <lineage>
        <taxon>Bacteria</taxon>
        <taxon>Pseudomonadati</taxon>
        <taxon>Pseudomonadota</taxon>
        <taxon>Betaproteobacteria</taxon>
        <taxon>Burkholderiales</taxon>
        <taxon>Comamonadaceae</taxon>
        <taxon>Diaphorobacter</taxon>
    </lineage>
</organism>
<keyword evidence="5 7" id="KW-0456">Lyase</keyword>
<evidence type="ECO:0000256" key="3">
    <source>
        <dbReference type="ARBA" id="ARBA00022989"/>
    </source>
</evidence>
<comment type="subcellular location">
    <subcellularLocation>
        <location evidence="7">Cell inner membrane</location>
        <topology evidence="7">Single-pass membrane protein</topology>
    </subcellularLocation>
</comment>
<dbReference type="PANTHER" id="PTHR30518">
    <property type="entry name" value="ENDOLYTIC MUREIN TRANSGLYCOSYLASE"/>
    <property type="match status" value="1"/>
</dbReference>
<protein>
    <recommendedName>
        <fullName evidence="7">Endolytic murein transglycosylase</fullName>
        <ecNumber evidence="7">4.2.2.29</ecNumber>
    </recommendedName>
    <alternativeName>
        <fullName evidence="7">Peptidoglycan lytic transglycosylase</fullName>
    </alternativeName>
    <alternativeName>
        <fullName evidence="7">Peptidoglycan polymerization terminase</fullName>
    </alternativeName>
</protein>
<feature type="transmembrane region" description="Helical" evidence="7">
    <location>
        <begin position="12"/>
        <end position="35"/>
    </location>
</feature>
<dbReference type="EC" id="4.2.2.29" evidence="7"/>
<keyword evidence="2 7" id="KW-0812">Transmembrane</keyword>
<reference evidence="9 10" key="1">
    <citation type="submission" date="2020-08" db="EMBL/GenBank/DDBJ databases">
        <title>Genome sequence of Diaphorobacter ruginosibacter DSM 27467T.</title>
        <authorList>
            <person name="Hyun D.-W."/>
            <person name="Bae J.-W."/>
        </authorList>
    </citation>
    <scope>NUCLEOTIDE SEQUENCE [LARGE SCALE GENOMIC DNA]</scope>
    <source>
        <strain evidence="9 10">DSM 27467</strain>
    </source>
</reference>
<dbReference type="PANTHER" id="PTHR30518:SF2">
    <property type="entry name" value="ENDOLYTIC MUREIN TRANSGLYCOSYLASE"/>
    <property type="match status" value="1"/>
</dbReference>
<evidence type="ECO:0000256" key="5">
    <source>
        <dbReference type="ARBA" id="ARBA00023239"/>
    </source>
</evidence>
<keyword evidence="3 7" id="KW-1133">Transmembrane helix</keyword>
<proteinExistence type="inferred from homology"/>
<dbReference type="HAMAP" id="MF_02065">
    <property type="entry name" value="MltG"/>
    <property type="match status" value="1"/>
</dbReference>
<dbReference type="GO" id="GO:0071555">
    <property type="term" value="P:cell wall organization"/>
    <property type="evidence" value="ECO:0007669"/>
    <property type="project" value="UniProtKB-KW"/>
</dbReference>
<keyword evidence="4 7" id="KW-0472">Membrane</keyword>
<evidence type="ECO:0000313" key="10">
    <source>
        <dbReference type="Proteomes" id="UP000515811"/>
    </source>
</evidence>
<dbReference type="Proteomes" id="UP000515811">
    <property type="component" value="Chromosome"/>
</dbReference>
<feature type="region of interest" description="Disordered" evidence="8">
    <location>
        <begin position="326"/>
        <end position="352"/>
    </location>
</feature>
<evidence type="ECO:0000256" key="6">
    <source>
        <dbReference type="ARBA" id="ARBA00023316"/>
    </source>
</evidence>
<evidence type="ECO:0000256" key="2">
    <source>
        <dbReference type="ARBA" id="ARBA00022692"/>
    </source>
</evidence>
<accession>A0A7G9RIP4</accession>
<dbReference type="AlphaFoldDB" id="A0A7G9RIP4"/>
<dbReference type="NCBIfam" id="TIGR00247">
    <property type="entry name" value="endolytic transglycosylase MltG"/>
    <property type="match status" value="1"/>
</dbReference>
<feature type="site" description="Important for catalytic activity" evidence="7">
    <location>
        <position position="228"/>
    </location>
</feature>
<comment type="catalytic activity">
    <reaction evidence="7">
        <text>a peptidoglycan chain = a peptidoglycan chain with N-acetyl-1,6-anhydromuramyl-[peptide] at the reducing end + a peptidoglycan chain with N-acetylglucosamine at the non-reducing end.</text>
        <dbReference type="EC" id="4.2.2.29"/>
    </reaction>
</comment>
<keyword evidence="7" id="KW-0997">Cell inner membrane</keyword>
<evidence type="ECO:0000256" key="4">
    <source>
        <dbReference type="ARBA" id="ARBA00023136"/>
    </source>
</evidence>
<comment type="similarity">
    <text evidence="7">Belongs to the transglycosylase MltG family.</text>
</comment>
<sequence>MMLCSIHTLGRVVRRFIIFLVLVALAAAGAAYWWLHAPLPLRASGTGGEPLELEIEPGTTPRGVAAAAVKAGVQTDARLLYYWFRLSGQDRQIKAGNYEIPAGTTPYQLLQKLARGESSLRAVTVVEGWTFRQMRAALAKADALRPDTAAMSNEELMKALGREGVPAEGRFFPDTYTYAKGSSDLAVLNRALHAMDRRLEAAWSQRESDTPLKSAGEALILASIVEKETGSAQDRAEIAGVFANRLRIGMLLQTDPTVIYGMGERFDGNLRKRDLQADTPWNTYTRAGLPPTPISLPGKAALLAAVQPARTKALYFVAKGDGSSHFSTSLDEHNRAVNRYQRGQRPAKGEEE</sequence>
<dbReference type="Gene3D" id="3.30.1490.480">
    <property type="entry name" value="Endolytic murein transglycosylase"/>
    <property type="match status" value="1"/>
</dbReference>
<evidence type="ECO:0000256" key="1">
    <source>
        <dbReference type="ARBA" id="ARBA00022475"/>
    </source>
</evidence>
<dbReference type="KEGG" id="drg:H9K76_12400"/>
<dbReference type="Pfam" id="PF02618">
    <property type="entry name" value="YceG"/>
    <property type="match status" value="1"/>
</dbReference>
<comment type="function">
    <text evidence="7">Functions as a peptidoglycan terminase that cleaves nascent peptidoglycan strands endolytically to terminate their elongation.</text>
</comment>
<dbReference type="GO" id="GO:0009252">
    <property type="term" value="P:peptidoglycan biosynthetic process"/>
    <property type="evidence" value="ECO:0007669"/>
    <property type="project" value="UniProtKB-UniRule"/>
</dbReference>
<gene>
    <name evidence="7 9" type="primary">mltG</name>
    <name evidence="9" type="ORF">H9K76_12400</name>
</gene>
<dbReference type="EMBL" id="CP060714">
    <property type="protein sequence ID" value="QNN55469.1"/>
    <property type="molecule type" value="Genomic_DNA"/>
</dbReference>
<keyword evidence="6 7" id="KW-0961">Cell wall biogenesis/degradation</keyword>
<dbReference type="Gene3D" id="3.30.160.60">
    <property type="entry name" value="Classic Zinc Finger"/>
    <property type="match status" value="1"/>
</dbReference>
<name>A0A7G9RIP4_9BURK</name>
<keyword evidence="1 7" id="KW-1003">Cell membrane</keyword>
<evidence type="ECO:0000256" key="8">
    <source>
        <dbReference type="SAM" id="MobiDB-lite"/>
    </source>
</evidence>
<evidence type="ECO:0000313" key="9">
    <source>
        <dbReference type="EMBL" id="QNN55469.1"/>
    </source>
</evidence>
<dbReference type="CDD" id="cd08010">
    <property type="entry name" value="MltG_like"/>
    <property type="match status" value="1"/>
</dbReference>
<keyword evidence="10" id="KW-1185">Reference proteome</keyword>
<dbReference type="InterPro" id="IPR003770">
    <property type="entry name" value="MLTG-like"/>
</dbReference>